<reference evidence="1" key="2">
    <citation type="submission" date="2025-08" db="UniProtKB">
        <authorList>
            <consortium name="Ensembl"/>
        </authorList>
    </citation>
    <scope>IDENTIFICATION</scope>
</reference>
<sequence length="64" mass="7293">MLLVLKCSFLLLLLLSVWYTNFEQLKIWRMTLKTIRHDGISDAVSLSSTLSLEKLACIVLILAL</sequence>
<proteinExistence type="predicted"/>
<organism evidence="1 2">
    <name type="scientific">Hucho hucho</name>
    <name type="common">huchen</name>
    <dbReference type="NCBI Taxonomy" id="62062"/>
    <lineage>
        <taxon>Eukaryota</taxon>
        <taxon>Metazoa</taxon>
        <taxon>Chordata</taxon>
        <taxon>Craniata</taxon>
        <taxon>Vertebrata</taxon>
        <taxon>Euteleostomi</taxon>
        <taxon>Actinopterygii</taxon>
        <taxon>Neopterygii</taxon>
        <taxon>Teleostei</taxon>
        <taxon>Protacanthopterygii</taxon>
        <taxon>Salmoniformes</taxon>
        <taxon>Salmonidae</taxon>
        <taxon>Salmoninae</taxon>
        <taxon>Hucho</taxon>
    </lineage>
</organism>
<dbReference type="Proteomes" id="UP000314982">
    <property type="component" value="Unassembled WGS sequence"/>
</dbReference>
<reference evidence="1" key="3">
    <citation type="submission" date="2025-09" db="UniProtKB">
        <authorList>
            <consortium name="Ensembl"/>
        </authorList>
    </citation>
    <scope>IDENTIFICATION</scope>
</reference>
<name>A0A4W5Q3L6_9TELE</name>
<reference evidence="2" key="1">
    <citation type="submission" date="2018-06" db="EMBL/GenBank/DDBJ databases">
        <title>Genome assembly of Danube salmon.</title>
        <authorList>
            <person name="Macqueen D.J."/>
            <person name="Gundappa M.K."/>
        </authorList>
    </citation>
    <scope>NUCLEOTIDE SEQUENCE [LARGE SCALE GENOMIC DNA]</scope>
</reference>
<keyword evidence="2" id="KW-1185">Reference proteome</keyword>
<protein>
    <submittedName>
        <fullName evidence="1">Uncharacterized protein</fullName>
    </submittedName>
</protein>
<evidence type="ECO:0000313" key="2">
    <source>
        <dbReference type="Proteomes" id="UP000314982"/>
    </source>
</evidence>
<evidence type="ECO:0000313" key="1">
    <source>
        <dbReference type="Ensembl" id="ENSHHUP00000070577.1"/>
    </source>
</evidence>
<dbReference type="AlphaFoldDB" id="A0A4W5Q3L6"/>
<dbReference type="Ensembl" id="ENSHHUT00000072924.1">
    <property type="protein sequence ID" value="ENSHHUP00000070577.1"/>
    <property type="gene ID" value="ENSHHUG00000041498.1"/>
</dbReference>
<accession>A0A4W5Q3L6</accession>